<keyword evidence="4" id="KW-1185">Reference proteome</keyword>
<name>A0A328E0T5_9ASTE</name>
<dbReference type="InterPro" id="IPR037490">
    <property type="entry name" value="WAP"/>
</dbReference>
<evidence type="ECO:0000313" key="4">
    <source>
        <dbReference type="Proteomes" id="UP000249390"/>
    </source>
</evidence>
<proteinExistence type="predicted"/>
<accession>A0A328E0T5</accession>
<gene>
    <name evidence="3" type="ORF">DM860_007913</name>
</gene>
<protein>
    <recommendedName>
        <fullName evidence="5">WPP domain-associated protein</fullName>
    </recommendedName>
</protein>
<dbReference type="PANTHER" id="PTHR33883">
    <property type="entry name" value="WPP DOMAIN-ASSOCIATED PROTEIN"/>
    <property type="match status" value="1"/>
</dbReference>
<feature type="region of interest" description="Disordered" evidence="2">
    <location>
        <begin position="315"/>
        <end position="338"/>
    </location>
</feature>
<organism evidence="3 4">
    <name type="scientific">Cuscuta australis</name>
    <dbReference type="NCBI Taxonomy" id="267555"/>
    <lineage>
        <taxon>Eukaryota</taxon>
        <taxon>Viridiplantae</taxon>
        <taxon>Streptophyta</taxon>
        <taxon>Embryophyta</taxon>
        <taxon>Tracheophyta</taxon>
        <taxon>Spermatophyta</taxon>
        <taxon>Magnoliopsida</taxon>
        <taxon>eudicotyledons</taxon>
        <taxon>Gunneridae</taxon>
        <taxon>Pentapetalae</taxon>
        <taxon>asterids</taxon>
        <taxon>lamiids</taxon>
        <taxon>Solanales</taxon>
        <taxon>Convolvulaceae</taxon>
        <taxon>Cuscuteae</taxon>
        <taxon>Cuscuta</taxon>
        <taxon>Cuscuta subgen. Grammica</taxon>
        <taxon>Cuscuta sect. Cleistogrammica</taxon>
    </lineage>
</organism>
<evidence type="ECO:0000256" key="2">
    <source>
        <dbReference type="SAM" id="MobiDB-lite"/>
    </source>
</evidence>
<evidence type="ECO:0000313" key="3">
    <source>
        <dbReference type="EMBL" id="RAL50239.1"/>
    </source>
</evidence>
<dbReference type="EMBL" id="NQVE01000067">
    <property type="protein sequence ID" value="RAL50239.1"/>
    <property type="molecule type" value="Genomic_DNA"/>
</dbReference>
<comment type="caution">
    <text evidence="3">The sequence shown here is derived from an EMBL/GenBank/DDBJ whole genome shotgun (WGS) entry which is preliminary data.</text>
</comment>
<feature type="compositionally biased region" description="Basic and acidic residues" evidence="2">
    <location>
        <begin position="315"/>
        <end position="333"/>
    </location>
</feature>
<dbReference type="PANTHER" id="PTHR33883:SF10">
    <property type="entry name" value="WPP DOMAIN-ASSOCIATED PROTEIN"/>
    <property type="match status" value="1"/>
</dbReference>
<sequence length="882" mass="100671">MEGQEVLENGVVGNGVAAKSSFSSGELGGIFNGVKEGMNLGDDILQDFDLYWDDISGRLMVSRMVSDSVIKGMVGAVEQEAAEKVRAKEMEMAKLKEDIQFCVTEVNGVGRLGSYALSDKQESVRHFTFSGGFMENGEMMDTLIRLRGSVKEQFEKLKKDIYDVKEHHSLRRIGSSSELVGLSGILQENKSESWGQVDKTMNRLKMTVDSVFVWVDDTLRLSKSSVVELQKEKDLQGELENMVMQNLLRSFLEDFESKLWDQNTPLCNKQIDKLSEIAMIRADLDGIFRSLPSAELGNLTSHGSHDMDTFQNKVSRDHVTPPKSQEENGKIEDSSTDVPKNFETAQLKHLSKEDLVSYFNNMIIKMKRDHESILQAKTEELFTLKAEFLRLRERGSYVPHKKDKELDVLRKKIPEVLSKLDDILFVNEKCPSIPCKDENICNLKNRLESLLSENCRLRDSLAHKKNEVNVLSSQISDATEKMHKHSMAEMKMQKLIDNLNLAVQDVDIEASIREEVYKCFIRELREELYMQLHMAREFHEAIFKEAAVNSEGTSITEIGDSDCESLIMQEMFAVIYGEAVMDFERSFKELCGDFLRERDTRICLELQASQRENDFALEADEKFKLKEELVALKKLLEEKDRVATVVSTALEKERNQFDLVSQELNSLREQLTNQNNLASENSKELNLVKGQLVEASNQIEVFKEKANLLNQKLEQKVEELKEADDQRRMALALSEERQSNLLSLEAREKDLRTQMDAIKGTIHELSTMLAEFELKVAKRSNTNGLRLEHSQTQLKSLLKKANLLRKRALVCQQTLEKRSSDLQLAEAEVDLLGDQVDVLLGLLEKIYIALDHYSPILQHYPGVIEILKLIRRELSGEYTKAV</sequence>
<feature type="coiled-coil region" evidence="1">
    <location>
        <begin position="650"/>
        <end position="730"/>
    </location>
</feature>
<dbReference type="Proteomes" id="UP000249390">
    <property type="component" value="Unassembled WGS sequence"/>
</dbReference>
<evidence type="ECO:0008006" key="5">
    <source>
        <dbReference type="Google" id="ProtNLM"/>
    </source>
</evidence>
<evidence type="ECO:0000256" key="1">
    <source>
        <dbReference type="SAM" id="Coils"/>
    </source>
</evidence>
<reference evidence="3 4" key="1">
    <citation type="submission" date="2018-06" db="EMBL/GenBank/DDBJ databases">
        <title>The Genome of Cuscuta australis (Dodder) Provides Insight into the Evolution of Plant Parasitism.</title>
        <authorList>
            <person name="Liu H."/>
        </authorList>
    </citation>
    <scope>NUCLEOTIDE SEQUENCE [LARGE SCALE GENOMIC DNA]</scope>
    <source>
        <strain evidence="4">cv. Yunnan</strain>
        <tissue evidence="3">Vines</tissue>
    </source>
</reference>
<dbReference type="AlphaFoldDB" id="A0A328E0T5"/>
<keyword evidence="1" id="KW-0175">Coiled coil</keyword>